<dbReference type="RefSeq" id="XP_022104277.1">
    <property type="nucleotide sequence ID" value="XM_022248585.1"/>
</dbReference>
<accession>A0A8B7ZGZ5</accession>
<dbReference type="SMART" id="SM00389">
    <property type="entry name" value="HOX"/>
    <property type="match status" value="1"/>
</dbReference>
<comment type="subcellular location">
    <subcellularLocation>
        <location evidence="1 2">Nucleus</location>
    </subcellularLocation>
</comment>
<proteinExistence type="predicted"/>
<evidence type="ECO:0000256" key="1">
    <source>
        <dbReference type="PROSITE-ProRule" id="PRU00108"/>
    </source>
</evidence>
<dbReference type="AlphaFoldDB" id="A0A8B7ZGZ5"/>
<dbReference type="InterPro" id="IPR009057">
    <property type="entry name" value="Homeodomain-like_sf"/>
</dbReference>
<dbReference type="PROSITE" id="PS50071">
    <property type="entry name" value="HOMEOBOX_2"/>
    <property type="match status" value="1"/>
</dbReference>
<keyword evidence="1 2" id="KW-0238">DNA-binding</keyword>
<keyword evidence="1 2" id="KW-0539">Nucleus</keyword>
<dbReference type="OrthoDB" id="10524840at2759"/>
<evidence type="ECO:0000256" key="3">
    <source>
        <dbReference type="SAM" id="MobiDB-lite"/>
    </source>
</evidence>
<evidence type="ECO:0000313" key="5">
    <source>
        <dbReference type="Proteomes" id="UP000694845"/>
    </source>
</evidence>
<dbReference type="GO" id="GO:0003677">
    <property type="term" value="F:DNA binding"/>
    <property type="evidence" value="ECO:0007669"/>
    <property type="project" value="UniProtKB-UniRule"/>
</dbReference>
<dbReference type="GeneID" id="110986599"/>
<name>A0A8B7ZGZ5_ACAPL</name>
<dbReference type="Gene3D" id="1.10.10.60">
    <property type="entry name" value="Homeodomain-like"/>
    <property type="match status" value="1"/>
</dbReference>
<evidence type="ECO:0000256" key="2">
    <source>
        <dbReference type="RuleBase" id="RU000682"/>
    </source>
</evidence>
<dbReference type="Proteomes" id="UP000694845">
    <property type="component" value="Unplaced"/>
</dbReference>
<keyword evidence="5" id="KW-1185">Reference proteome</keyword>
<dbReference type="SUPFAM" id="SSF46689">
    <property type="entry name" value="Homeodomain-like"/>
    <property type="match status" value="1"/>
</dbReference>
<gene>
    <name evidence="6" type="primary">LOC110986599</name>
</gene>
<feature type="domain" description="Homeobox" evidence="4">
    <location>
        <begin position="60"/>
        <end position="105"/>
    </location>
</feature>
<dbReference type="GO" id="GO:0005634">
    <property type="term" value="C:nucleus"/>
    <property type="evidence" value="ECO:0007669"/>
    <property type="project" value="UniProtKB-SubCell"/>
</dbReference>
<evidence type="ECO:0000259" key="4">
    <source>
        <dbReference type="PROSITE" id="PS50071"/>
    </source>
</evidence>
<dbReference type="KEGG" id="aplc:110986599"/>
<keyword evidence="1 2" id="KW-0371">Homeobox</keyword>
<feature type="region of interest" description="Disordered" evidence="3">
    <location>
        <begin position="19"/>
        <end position="59"/>
    </location>
</feature>
<feature type="compositionally biased region" description="Low complexity" evidence="3">
    <location>
        <begin position="31"/>
        <end position="45"/>
    </location>
</feature>
<dbReference type="CDD" id="cd00086">
    <property type="entry name" value="homeodomain"/>
    <property type="match status" value="1"/>
</dbReference>
<protein>
    <submittedName>
        <fullName evidence="6">Uncharacterized protein LOC110986599</fullName>
    </submittedName>
</protein>
<reference evidence="6" key="1">
    <citation type="submission" date="2025-08" db="UniProtKB">
        <authorList>
            <consortium name="RefSeq"/>
        </authorList>
    </citation>
    <scope>IDENTIFICATION</scope>
</reference>
<dbReference type="OMA" id="TTCHRAP"/>
<organism evidence="5 6">
    <name type="scientific">Acanthaster planci</name>
    <name type="common">Crown-of-thorns starfish</name>
    <dbReference type="NCBI Taxonomy" id="133434"/>
    <lineage>
        <taxon>Eukaryota</taxon>
        <taxon>Metazoa</taxon>
        <taxon>Echinodermata</taxon>
        <taxon>Eleutherozoa</taxon>
        <taxon>Asterozoa</taxon>
        <taxon>Asteroidea</taxon>
        <taxon>Valvatacea</taxon>
        <taxon>Valvatida</taxon>
        <taxon>Acanthasteridae</taxon>
        <taxon>Acanthaster</taxon>
    </lineage>
</organism>
<dbReference type="Pfam" id="PF00046">
    <property type="entry name" value="Homeodomain"/>
    <property type="match status" value="1"/>
</dbReference>
<feature type="DNA-binding region" description="Homeobox" evidence="1">
    <location>
        <begin position="62"/>
        <end position="106"/>
    </location>
</feature>
<sequence>MKSTINEIFHGFKPVEGNNQAFDEQDGVDFSSSGLSAESGLGSTSPVTGELSPCTSPFPFTPEQESDLGAVYAANPFLDFRGRDILADALNVTEEDVHAWFIQRRYIDSYLQQRSSTPHQLFQTSTSARPVSFEMPSSTTISPTALTFAACVGCHLPCLLSATVTATYTHAPMTRQGPRHSATGSGDSVSVTTTTCHRAPVVICRYAASLSMLSRNTCRHRPVGSVCLRRVSRLSGFAVSQLSK</sequence>
<evidence type="ECO:0000313" key="6">
    <source>
        <dbReference type="RefSeq" id="XP_022104277.1"/>
    </source>
</evidence>
<dbReference type="InterPro" id="IPR001356">
    <property type="entry name" value="HD"/>
</dbReference>